<dbReference type="InterPro" id="IPR011990">
    <property type="entry name" value="TPR-like_helical_dom_sf"/>
</dbReference>
<dbReference type="AlphaFoldDB" id="A0A165RDD5"/>
<organism evidence="2 3">
    <name type="scientific">Neolentinus lepideus HHB14362 ss-1</name>
    <dbReference type="NCBI Taxonomy" id="1314782"/>
    <lineage>
        <taxon>Eukaryota</taxon>
        <taxon>Fungi</taxon>
        <taxon>Dikarya</taxon>
        <taxon>Basidiomycota</taxon>
        <taxon>Agaricomycotina</taxon>
        <taxon>Agaricomycetes</taxon>
        <taxon>Gloeophyllales</taxon>
        <taxon>Gloeophyllaceae</taxon>
        <taxon>Neolentinus</taxon>
    </lineage>
</organism>
<dbReference type="Proteomes" id="UP000076761">
    <property type="component" value="Unassembled WGS sequence"/>
</dbReference>
<name>A0A165RDD5_9AGAM</name>
<dbReference type="OrthoDB" id="185373at2759"/>
<keyword evidence="3" id="KW-1185">Reference proteome</keyword>
<protein>
    <submittedName>
        <fullName evidence="2">Uncharacterized protein</fullName>
    </submittedName>
</protein>
<evidence type="ECO:0000256" key="1">
    <source>
        <dbReference type="SAM" id="MobiDB-lite"/>
    </source>
</evidence>
<evidence type="ECO:0000313" key="2">
    <source>
        <dbReference type="EMBL" id="KZT23655.1"/>
    </source>
</evidence>
<dbReference type="Gene3D" id="1.25.40.10">
    <property type="entry name" value="Tetratricopeptide repeat domain"/>
    <property type="match status" value="1"/>
</dbReference>
<feature type="region of interest" description="Disordered" evidence="1">
    <location>
        <begin position="458"/>
        <end position="478"/>
    </location>
</feature>
<dbReference type="EMBL" id="KV425583">
    <property type="protein sequence ID" value="KZT23655.1"/>
    <property type="molecule type" value="Genomic_DNA"/>
</dbReference>
<dbReference type="InParanoid" id="A0A165RDD5"/>
<dbReference type="STRING" id="1314782.A0A165RDD5"/>
<sequence length="706" mass="79031">MVEEYPYPLSPPDTSIFEEDTTEYSIRGSDTSQPRLSISQPCISDAQRAPSYPLYRAVKEGRYIDADGIRADLLNLGVHIRPDPIYALPALYALQTADTVNRIRVFAAWLSLVPARSDTTPTLTETQDHLKGISDLLLSELDNTDTAQSPDLRIAMAFVMVCISKGYTEHLPFPCTRRIIQLASPEHAAHFLNELVTIHEYEAGPEGVDRSLLTRLYAIAIRAQHWNGRYSLAVQFMKDAAARDIAVDQRTVARLYKYLQAKSLPVPAVLREANVRAPVDTEGVLGLSFEEEDIHRDIDVVAYLRKLRRTLTSPYPPSAKAIANFLLAYRSMRRSHAVELLYNRAIRRTITTRTWAMAEMIYYLHRRKPVYALVIYSRYFHLTAVPKLLVEDTLRRFTPASRFKVPEGIRKLDPTPADTVYAWRALLDHHGSLKRAEVLYAHLMQKMATARAEISSAESSSASSDVGDEIGNAKTIPTSESQDAAAVKGIVDQGRDVLARLPDHFIPAVPNPRVMLSPYYFLPFIQVLGERATPRRAARIFVDMATLGIEPDIYNYTALAGVYAAAGRSGRCLMILDQLESWASNVALGDGEDEQALPYILRPTLATYTTVLRGLVDSRRLPGALLVRRKLVERFNYVYGTDWRTDRALDLLHALQQLDKGRKGVDAKIPAKAMDPWKEKRKSNPPDLLDVTVISASVSVGSSVNT</sequence>
<reference evidence="2 3" key="1">
    <citation type="journal article" date="2016" name="Mol. Biol. Evol.">
        <title>Comparative Genomics of Early-Diverging Mushroom-Forming Fungi Provides Insights into the Origins of Lignocellulose Decay Capabilities.</title>
        <authorList>
            <person name="Nagy L.G."/>
            <person name="Riley R."/>
            <person name="Tritt A."/>
            <person name="Adam C."/>
            <person name="Daum C."/>
            <person name="Floudas D."/>
            <person name="Sun H."/>
            <person name="Yadav J.S."/>
            <person name="Pangilinan J."/>
            <person name="Larsson K.H."/>
            <person name="Matsuura K."/>
            <person name="Barry K."/>
            <person name="Labutti K."/>
            <person name="Kuo R."/>
            <person name="Ohm R.A."/>
            <person name="Bhattacharya S.S."/>
            <person name="Shirouzu T."/>
            <person name="Yoshinaga Y."/>
            <person name="Martin F.M."/>
            <person name="Grigoriev I.V."/>
            <person name="Hibbett D.S."/>
        </authorList>
    </citation>
    <scope>NUCLEOTIDE SEQUENCE [LARGE SCALE GENOMIC DNA]</scope>
    <source>
        <strain evidence="2 3">HHB14362 ss-1</strain>
    </source>
</reference>
<gene>
    <name evidence="2" type="ORF">NEOLEDRAFT_1149175</name>
</gene>
<proteinExistence type="predicted"/>
<accession>A0A165RDD5</accession>
<evidence type="ECO:0000313" key="3">
    <source>
        <dbReference type="Proteomes" id="UP000076761"/>
    </source>
</evidence>